<keyword evidence="2" id="KW-1185">Reference proteome</keyword>
<name>A0A369T4U9_9PROT</name>
<dbReference type="Proteomes" id="UP000253941">
    <property type="component" value="Unassembled WGS sequence"/>
</dbReference>
<organism evidence="1 2">
    <name type="scientific">Ferruginivarius sediminum</name>
    <dbReference type="NCBI Taxonomy" id="2661937"/>
    <lineage>
        <taxon>Bacteria</taxon>
        <taxon>Pseudomonadati</taxon>
        <taxon>Pseudomonadota</taxon>
        <taxon>Alphaproteobacteria</taxon>
        <taxon>Rhodospirillales</taxon>
        <taxon>Rhodospirillaceae</taxon>
        <taxon>Ferruginivarius</taxon>
    </lineage>
</organism>
<proteinExistence type="predicted"/>
<comment type="caution">
    <text evidence="1">The sequence shown here is derived from an EMBL/GenBank/DDBJ whole genome shotgun (WGS) entry which is preliminary data.</text>
</comment>
<protein>
    <submittedName>
        <fullName evidence="1">Uncharacterized protein</fullName>
    </submittedName>
</protein>
<evidence type="ECO:0000313" key="1">
    <source>
        <dbReference type="EMBL" id="RDD60371.1"/>
    </source>
</evidence>
<evidence type="ECO:0000313" key="2">
    <source>
        <dbReference type="Proteomes" id="UP000253941"/>
    </source>
</evidence>
<dbReference type="EMBL" id="QPMH01000029">
    <property type="protein sequence ID" value="RDD60371.1"/>
    <property type="molecule type" value="Genomic_DNA"/>
</dbReference>
<reference evidence="1 2" key="1">
    <citation type="submission" date="2018-07" db="EMBL/GenBank/DDBJ databases">
        <title>Venubactetium sediminum gen. nov., sp. nov., isolated from a marine solar saltern.</title>
        <authorList>
            <person name="Wang S."/>
        </authorList>
    </citation>
    <scope>NUCLEOTIDE SEQUENCE [LARGE SCALE GENOMIC DNA]</scope>
    <source>
        <strain evidence="1 2">WD2A32</strain>
    </source>
</reference>
<dbReference type="AlphaFoldDB" id="A0A369T4U9"/>
<gene>
    <name evidence="1" type="ORF">DRB17_18605</name>
</gene>
<sequence length="81" mass="9593">MPRQKGKVTLYIREALRDAEEPLTTRELAYIVMHRRGMDTTDNKEVRNMAQRTARQLPDLRAKGRVRSEVGPKREMLWWLA</sequence>
<accession>A0A369T4U9</accession>